<dbReference type="SUPFAM" id="SSF55486">
    <property type="entry name" value="Metalloproteases ('zincins'), catalytic domain"/>
    <property type="match status" value="1"/>
</dbReference>
<evidence type="ECO:0000256" key="5">
    <source>
        <dbReference type="ARBA" id="ARBA00022833"/>
    </source>
</evidence>
<evidence type="ECO:0000256" key="2">
    <source>
        <dbReference type="ARBA" id="ARBA00022670"/>
    </source>
</evidence>
<dbReference type="GO" id="GO:0004222">
    <property type="term" value="F:metalloendopeptidase activity"/>
    <property type="evidence" value="ECO:0007669"/>
    <property type="project" value="InterPro"/>
</dbReference>
<evidence type="ECO:0000313" key="8">
    <source>
        <dbReference type="Proteomes" id="UP000321058"/>
    </source>
</evidence>
<dbReference type="InterPro" id="IPR034033">
    <property type="entry name" value="Serralysin-like"/>
</dbReference>
<dbReference type="SUPFAM" id="SSF51120">
    <property type="entry name" value="beta-Roll"/>
    <property type="match status" value="1"/>
</dbReference>
<name>A0A512N1I4_9HYPH</name>
<dbReference type="Pfam" id="PF00413">
    <property type="entry name" value="Peptidase_M10"/>
    <property type="match status" value="1"/>
</dbReference>
<dbReference type="InterPro" id="IPR025193">
    <property type="entry name" value="DUF4114"/>
</dbReference>
<gene>
    <name evidence="7" type="ORF">RSO01_00130</name>
</gene>
<dbReference type="CDD" id="cd04277">
    <property type="entry name" value="ZnMc_serralysin_like"/>
    <property type="match status" value="1"/>
</dbReference>
<keyword evidence="2" id="KW-0645">Protease</keyword>
<dbReference type="InterPro" id="IPR011049">
    <property type="entry name" value="Serralysin-like_metalloprot_C"/>
</dbReference>
<dbReference type="InterPro" id="IPR024079">
    <property type="entry name" value="MetalloPept_cat_dom_sf"/>
</dbReference>
<keyword evidence="4" id="KW-0378">Hydrolase</keyword>
<keyword evidence="3" id="KW-0479">Metal-binding</keyword>
<accession>A0A512N1I4</accession>
<dbReference type="InterPro" id="IPR001818">
    <property type="entry name" value="Pept_M10_metallopeptidase"/>
</dbReference>
<dbReference type="InterPro" id="IPR006026">
    <property type="entry name" value="Peptidase_Metallo"/>
</dbReference>
<dbReference type="Pfam" id="PF00353">
    <property type="entry name" value="HemolysinCabind"/>
    <property type="match status" value="1"/>
</dbReference>
<keyword evidence="5" id="KW-0862">Zinc</keyword>
<protein>
    <recommendedName>
        <fullName evidence="6">Peptidase metallopeptidase domain-containing protein</fullName>
    </recommendedName>
</protein>
<reference evidence="7 8" key="1">
    <citation type="submission" date="2019-07" db="EMBL/GenBank/DDBJ databases">
        <title>Whole genome shotgun sequence of Reyranella soli NBRC 108950.</title>
        <authorList>
            <person name="Hosoyama A."/>
            <person name="Uohara A."/>
            <person name="Ohji S."/>
            <person name="Ichikawa N."/>
        </authorList>
    </citation>
    <scope>NUCLEOTIDE SEQUENCE [LARGE SCALE GENOMIC DNA]</scope>
    <source>
        <strain evidence="7 8">NBRC 108950</strain>
    </source>
</reference>
<dbReference type="SMART" id="SM00235">
    <property type="entry name" value="ZnMc"/>
    <property type="match status" value="1"/>
</dbReference>
<dbReference type="GO" id="GO:0008270">
    <property type="term" value="F:zinc ion binding"/>
    <property type="evidence" value="ECO:0007669"/>
    <property type="project" value="InterPro"/>
</dbReference>
<dbReference type="GO" id="GO:0006508">
    <property type="term" value="P:proteolysis"/>
    <property type="evidence" value="ECO:0007669"/>
    <property type="project" value="UniProtKB-KW"/>
</dbReference>
<dbReference type="GO" id="GO:0005509">
    <property type="term" value="F:calcium ion binding"/>
    <property type="evidence" value="ECO:0007669"/>
    <property type="project" value="InterPro"/>
</dbReference>
<dbReference type="Gene3D" id="3.40.390.10">
    <property type="entry name" value="Collagenase (Catalytic Domain)"/>
    <property type="match status" value="1"/>
</dbReference>
<organism evidence="7 8">
    <name type="scientific">Reyranella soli</name>
    <dbReference type="NCBI Taxonomy" id="1230389"/>
    <lineage>
        <taxon>Bacteria</taxon>
        <taxon>Pseudomonadati</taxon>
        <taxon>Pseudomonadota</taxon>
        <taxon>Alphaproteobacteria</taxon>
        <taxon>Hyphomicrobiales</taxon>
        <taxon>Reyranellaceae</taxon>
        <taxon>Reyranella</taxon>
    </lineage>
</organism>
<dbReference type="EMBL" id="BKAJ01000001">
    <property type="protein sequence ID" value="GEP52847.1"/>
    <property type="molecule type" value="Genomic_DNA"/>
</dbReference>
<dbReference type="Proteomes" id="UP000321058">
    <property type="component" value="Unassembled WGS sequence"/>
</dbReference>
<sequence length="708" mass="74466">MASTDDTDRDAAAGVFSRAKGGLYGGPVDTTGLDPNVVAQLMGYRWATSFEGTQPAATITYAFPSSTAAYMSDPTYPSTNDLATFQPLNEFQEAAVRTGLALVASYTNLKFVEVAPGSASQAAFRFSQYTPDPAKSEARFPANEGAFKSYQSDSRDTGDMFLGQNSRPTSTAYFGTDHFTTIIHEMGHSFGLKHGHDGTFHGTLAPQVNDNEFSVMTYASYFGANTATGASEARLGSSPTSYMMYDIAALQVMYGANFDKVGIRATYRWDKGTGQQFIGSDAAPNTGVTATDKIFSTVWTQGATVTYDLREFTQDQVDDLRPGHFLKFSNDQLADLNNAVDAGTAGYIAQGNVYNALLYHGDLRSAVANLITGIGNDTLIGNDRDNVLTAGAGTDIISTAGGNDTVHGGAGADTIFFGSGYSVLSDTLADLNGDVVRDFGFGTVDVRGERFAWSNVDLNLAGTKATITVDGSVIELNGSFFSGNGAFIVSQRGVGADEHTAVSYVNVLPNLAEGRSVNPILINGVADQPFMTGDGAVRFTLELKSAVSAFANTLGVYKIGADGTISDVQVLFANTLNVAAGAKTVDLGVLGNGQHFGFFLIQDGANLFNAPTGTLSFVTPGTNTSANVDIWLPPTLVSSTQGALSGHQIFHSSASLNPNASVQVLSGVQSGGQQLHLGFEDLPMATGDRDYQDVVVGIHANGDGFFFT</sequence>
<evidence type="ECO:0000256" key="3">
    <source>
        <dbReference type="ARBA" id="ARBA00022723"/>
    </source>
</evidence>
<dbReference type="Gene3D" id="2.150.10.10">
    <property type="entry name" value="Serralysin-like metalloprotease, C-terminal"/>
    <property type="match status" value="1"/>
</dbReference>
<comment type="caution">
    <text evidence="7">The sequence shown here is derived from an EMBL/GenBank/DDBJ whole genome shotgun (WGS) entry which is preliminary data.</text>
</comment>
<evidence type="ECO:0000256" key="4">
    <source>
        <dbReference type="ARBA" id="ARBA00022801"/>
    </source>
</evidence>
<feature type="domain" description="Peptidase metallopeptidase" evidence="6">
    <location>
        <begin position="72"/>
        <end position="224"/>
    </location>
</feature>
<dbReference type="RefSeq" id="WP_170302756.1">
    <property type="nucleotide sequence ID" value="NZ_BKAJ01000001.1"/>
</dbReference>
<evidence type="ECO:0000259" key="6">
    <source>
        <dbReference type="SMART" id="SM00235"/>
    </source>
</evidence>
<evidence type="ECO:0000313" key="7">
    <source>
        <dbReference type="EMBL" id="GEP52847.1"/>
    </source>
</evidence>
<dbReference type="AlphaFoldDB" id="A0A512N1I4"/>
<dbReference type="Pfam" id="PF13448">
    <property type="entry name" value="DUF4114"/>
    <property type="match status" value="1"/>
</dbReference>
<evidence type="ECO:0000256" key="1">
    <source>
        <dbReference type="ARBA" id="ARBA00009490"/>
    </source>
</evidence>
<comment type="similarity">
    <text evidence="1">Belongs to the peptidase M10B family.</text>
</comment>
<dbReference type="GO" id="GO:0031012">
    <property type="term" value="C:extracellular matrix"/>
    <property type="evidence" value="ECO:0007669"/>
    <property type="project" value="InterPro"/>
</dbReference>
<dbReference type="InterPro" id="IPR001343">
    <property type="entry name" value="Hemolysn_Ca-bd"/>
</dbReference>
<proteinExistence type="inferred from homology"/>
<keyword evidence="8" id="KW-1185">Reference proteome</keyword>